<evidence type="ECO:0008006" key="2">
    <source>
        <dbReference type="Google" id="ProtNLM"/>
    </source>
</evidence>
<name>A0AAT9FIJ5_9BACT</name>
<proteinExistence type="predicted"/>
<accession>A0AAT9FIJ5</accession>
<dbReference type="KEGG" id="osu:NT6N_08440"/>
<reference evidence="1" key="1">
    <citation type="submission" date="2024-07" db="EMBL/GenBank/DDBJ databases">
        <title>Complete genome sequence of Verrucomicrobiaceae bacterium NT6N.</title>
        <authorList>
            <person name="Huang C."/>
            <person name="Takami H."/>
            <person name="Hamasaki K."/>
        </authorList>
    </citation>
    <scope>NUCLEOTIDE SEQUENCE</scope>
    <source>
        <strain evidence="1">NT6N</strain>
    </source>
</reference>
<gene>
    <name evidence="1" type="ORF">NT6N_08440</name>
</gene>
<sequence length="133" mass="14850">MAKGYDTNQQRQMALSAFGKDLARRAKSKCELSGASGVPLVIYEIPPAPAEPDFNRCLMVSEDVLDQINKPNKIIPDQWRRLGELIWSDIPAVQIMAVRLLSHIAKQENWAQDIIDDAHLDFAVLEQAAAKPL</sequence>
<evidence type="ECO:0000313" key="1">
    <source>
        <dbReference type="EMBL" id="BDS05804.1"/>
    </source>
</evidence>
<dbReference type="AlphaFoldDB" id="A0AAT9FIJ5"/>
<organism evidence="1">
    <name type="scientific">Oceaniferula spumae</name>
    <dbReference type="NCBI Taxonomy" id="2979115"/>
    <lineage>
        <taxon>Bacteria</taxon>
        <taxon>Pseudomonadati</taxon>
        <taxon>Verrucomicrobiota</taxon>
        <taxon>Verrucomicrobiia</taxon>
        <taxon>Verrucomicrobiales</taxon>
        <taxon>Verrucomicrobiaceae</taxon>
        <taxon>Oceaniferula</taxon>
    </lineage>
</organism>
<protein>
    <recommendedName>
        <fullName evidence="2">PhnA protein</fullName>
    </recommendedName>
</protein>
<dbReference type="EMBL" id="AP026866">
    <property type="protein sequence ID" value="BDS05804.1"/>
    <property type="molecule type" value="Genomic_DNA"/>
</dbReference>